<name>A0A0E9XJI6_ANGAN</name>
<evidence type="ECO:0000313" key="1">
    <source>
        <dbReference type="EMBL" id="JAI02612.1"/>
    </source>
</evidence>
<organism evidence="1">
    <name type="scientific">Anguilla anguilla</name>
    <name type="common">European freshwater eel</name>
    <name type="synonym">Muraena anguilla</name>
    <dbReference type="NCBI Taxonomy" id="7936"/>
    <lineage>
        <taxon>Eukaryota</taxon>
        <taxon>Metazoa</taxon>
        <taxon>Chordata</taxon>
        <taxon>Craniata</taxon>
        <taxon>Vertebrata</taxon>
        <taxon>Euteleostomi</taxon>
        <taxon>Actinopterygii</taxon>
        <taxon>Neopterygii</taxon>
        <taxon>Teleostei</taxon>
        <taxon>Anguilliformes</taxon>
        <taxon>Anguillidae</taxon>
        <taxon>Anguilla</taxon>
    </lineage>
</organism>
<dbReference type="AlphaFoldDB" id="A0A0E9XJI6"/>
<sequence>MGLCKLLREMVSPLADVLLSLTMIISLF</sequence>
<protein>
    <submittedName>
        <fullName evidence="1">Uncharacterized protein</fullName>
    </submittedName>
</protein>
<reference evidence="1" key="1">
    <citation type="submission" date="2014-11" db="EMBL/GenBank/DDBJ databases">
        <authorList>
            <person name="Amaro Gonzalez C."/>
        </authorList>
    </citation>
    <scope>NUCLEOTIDE SEQUENCE</scope>
</reference>
<proteinExistence type="predicted"/>
<reference evidence="1" key="2">
    <citation type="journal article" date="2015" name="Fish Shellfish Immunol.">
        <title>Early steps in the European eel (Anguilla anguilla)-Vibrio vulnificus interaction in the gills: Role of the RtxA13 toxin.</title>
        <authorList>
            <person name="Callol A."/>
            <person name="Pajuelo D."/>
            <person name="Ebbesson L."/>
            <person name="Teles M."/>
            <person name="MacKenzie S."/>
            <person name="Amaro C."/>
        </authorList>
    </citation>
    <scope>NUCLEOTIDE SEQUENCE</scope>
</reference>
<dbReference type="EMBL" id="GBXM01005966">
    <property type="protein sequence ID" value="JAI02612.1"/>
    <property type="molecule type" value="Transcribed_RNA"/>
</dbReference>
<accession>A0A0E9XJI6</accession>